<dbReference type="PANTHER" id="PTHR43003:SF13">
    <property type="entry name" value="DNA-3-METHYLADENINE GLYCOSYLASE 2"/>
    <property type="match status" value="1"/>
</dbReference>
<evidence type="ECO:0000256" key="1">
    <source>
        <dbReference type="ARBA" id="ARBA00000086"/>
    </source>
</evidence>
<accession>A0ABP8J0P8</accession>
<reference evidence="8" key="1">
    <citation type="journal article" date="2019" name="Int. J. Syst. Evol. Microbiol.">
        <title>The Global Catalogue of Microorganisms (GCM) 10K type strain sequencing project: providing services to taxonomists for standard genome sequencing and annotation.</title>
        <authorList>
            <consortium name="The Broad Institute Genomics Platform"/>
            <consortium name="The Broad Institute Genome Sequencing Center for Infectious Disease"/>
            <person name="Wu L."/>
            <person name="Ma J."/>
        </authorList>
    </citation>
    <scope>NUCLEOTIDE SEQUENCE [LARGE SCALE GENOMIC DNA]</scope>
    <source>
        <strain evidence="8">JCM 17808</strain>
    </source>
</reference>
<keyword evidence="8" id="KW-1185">Reference proteome</keyword>
<keyword evidence="3" id="KW-0227">DNA damage</keyword>
<dbReference type="Pfam" id="PF00730">
    <property type="entry name" value="HhH-GPD"/>
    <property type="match status" value="1"/>
</dbReference>
<evidence type="ECO:0000259" key="5">
    <source>
        <dbReference type="SMART" id="SM00478"/>
    </source>
</evidence>
<organism evidence="7 8">
    <name type="scientific">Brevibacterium pityocampae</name>
    <dbReference type="NCBI Taxonomy" id="506594"/>
    <lineage>
        <taxon>Bacteria</taxon>
        <taxon>Bacillati</taxon>
        <taxon>Actinomycetota</taxon>
        <taxon>Actinomycetes</taxon>
        <taxon>Micrococcales</taxon>
        <taxon>Brevibacteriaceae</taxon>
        <taxon>Brevibacterium</taxon>
    </lineage>
</organism>
<dbReference type="EC" id="3.2.2.21" evidence="2"/>
<evidence type="ECO:0000256" key="2">
    <source>
        <dbReference type="ARBA" id="ARBA00012000"/>
    </source>
</evidence>
<dbReference type="Gene3D" id="1.10.1670.10">
    <property type="entry name" value="Helix-hairpin-Helix base-excision DNA repair enzymes (C-terminal)"/>
    <property type="match status" value="1"/>
</dbReference>
<name>A0ABP8J0P8_9MICO</name>
<evidence type="ECO:0000256" key="4">
    <source>
        <dbReference type="ARBA" id="ARBA00023204"/>
    </source>
</evidence>
<dbReference type="Proteomes" id="UP001500642">
    <property type="component" value="Unassembled WGS sequence"/>
</dbReference>
<dbReference type="InterPro" id="IPR010316">
    <property type="entry name" value="AlkA_N"/>
</dbReference>
<evidence type="ECO:0000256" key="3">
    <source>
        <dbReference type="ARBA" id="ARBA00022763"/>
    </source>
</evidence>
<dbReference type="InterPro" id="IPR037046">
    <property type="entry name" value="AlkA_N_sf"/>
</dbReference>
<feature type="domain" description="DNA-3-methyladenine glycosylase AlkA N-terminal" evidence="6">
    <location>
        <begin position="9"/>
        <end position="126"/>
    </location>
</feature>
<dbReference type="PANTHER" id="PTHR43003">
    <property type="entry name" value="DNA-3-METHYLADENINE GLYCOSYLASE"/>
    <property type="match status" value="1"/>
</dbReference>
<dbReference type="SMART" id="SM00478">
    <property type="entry name" value="ENDO3c"/>
    <property type="match status" value="1"/>
</dbReference>
<dbReference type="InterPro" id="IPR011257">
    <property type="entry name" value="DNA_glycosylase"/>
</dbReference>
<dbReference type="Gene3D" id="3.30.310.20">
    <property type="entry name" value="DNA-3-methyladenine glycosylase AlkA, N-terminal domain"/>
    <property type="match status" value="1"/>
</dbReference>
<comment type="caution">
    <text evidence="7">The sequence shown here is derived from an EMBL/GenBank/DDBJ whole genome shotgun (WGS) entry which is preliminary data.</text>
</comment>
<dbReference type="SMART" id="SM01009">
    <property type="entry name" value="AlkA_N"/>
    <property type="match status" value="1"/>
</dbReference>
<dbReference type="InterPro" id="IPR023170">
    <property type="entry name" value="HhH_base_excis_C"/>
</dbReference>
<dbReference type="Pfam" id="PF06029">
    <property type="entry name" value="AlkA_N"/>
    <property type="match status" value="1"/>
</dbReference>
<dbReference type="SUPFAM" id="SSF55945">
    <property type="entry name" value="TATA-box binding protein-like"/>
    <property type="match status" value="1"/>
</dbReference>
<dbReference type="InterPro" id="IPR003265">
    <property type="entry name" value="HhH-GPD_domain"/>
</dbReference>
<feature type="domain" description="HhH-GPD" evidence="5">
    <location>
        <begin position="136"/>
        <end position="300"/>
    </location>
</feature>
<evidence type="ECO:0000259" key="6">
    <source>
        <dbReference type="SMART" id="SM01009"/>
    </source>
</evidence>
<gene>
    <name evidence="7" type="ORF">GCM10023167_01850</name>
</gene>
<keyword evidence="4" id="KW-0234">DNA repair</keyword>
<dbReference type="CDD" id="cd00056">
    <property type="entry name" value="ENDO3c"/>
    <property type="match status" value="1"/>
</dbReference>
<dbReference type="InterPro" id="IPR051912">
    <property type="entry name" value="Alkylbase_DNA_Glycosylase/TA"/>
</dbReference>
<comment type="catalytic activity">
    <reaction evidence="1">
        <text>Hydrolysis of alkylated DNA, releasing 3-methyladenine, 3-methylguanine, 7-methylguanine and 7-methyladenine.</text>
        <dbReference type="EC" id="3.2.2.21"/>
    </reaction>
</comment>
<evidence type="ECO:0000313" key="7">
    <source>
        <dbReference type="EMBL" id="GAA4382861.1"/>
    </source>
</evidence>
<dbReference type="EMBL" id="BAABGL010000002">
    <property type="protein sequence ID" value="GAA4382861.1"/>
    <property type="molecule type" value="Genomic_DNA"/>
</dbReference>
<dbReference type="Gene3D" id="1.10.340.30">
    <property type="entry name" value="Hypothetical protein, domain 2"/>
    <property type="match status" value="1"/>
</dbReference>
<dbReference type="SUPFAM" id="SSF48150">
    <property type="entry name" value="DNA-glycosylase"/>
    <property type="match status" value="1"/>
</dbReference>
<dbReference type="RefSeq" id="WP_345029134.1">
    <property type="nucleotide sequence ID" value="NZ_BAABGL010000002.1"/>
</dbReference>
<protein>
    <recommendedName>
        <fullName evidence="2">DNA-3-methyladenine glycosylase II</fullName>
        <ecNumber evidence="2">3.2.2.21</ecNumber>
    </recommendedName>
</protein>
<proteinExistence type="predicted"/>
<evidence type="ECO:0000313" key="8">
    <source>
        <dbReference type="Proteomes" id="UP001500642"/>
    </source>
</evidence>
<sequence>MTRPGPTAVHRLPFTPPFDAAAFAGFLRAHLVVGVDAFTGGTYSRSVDGAHGPVPLEIDLPGSGESAVTVRLGGAGSDHPAVLDQVRQFLDLDQDPAEVSTALGSDPIVGPLVRARPGLRVPGAFDPFQTAVFAILGQQVSLAAARTLDARFHSLLSPDGVRFPDPRAVAALDAGELAGLLRVPGMRARAIVGTAAVFADAGDHPVGAAELAAADVEAVARLRERLLAVSGVGPWTVDYMLFRCTVDSDACVPGDLVLRQALARLTGAEATLSPRAAHDLAEPWRPHRARALMHLWTYAAYDAG</sequence>